<dbReference type="Pfam" id="PF01580">
    <property type="entry name" value="FtsK_SpoIIIE"/>
    <property type="match status" value="1"/>
</dbReference>
<dbReference type="InterPro" id="IPR018541">
    <property type="entry name" value="Ftsk_gamma"/>
</dbReference>
<gene>
    <name evidence="18" type="ORF">COT79_00545</name>
</gene>
<dbReference type="SMART" id="SM00843">
    <property type="entry name" value="Ftsk_gamma"/>
    <property type="match status" value="1"/>
</dbReference>
<dbReference type="AlphaFoldDB" id="A0A2M6R9G9"/>
<keyword evidence="7" id="KW-0159">Chromosome partition</keyword>
<keyword evidence="12" id="KW-0131">Cell cycle</keyword>
<dbReference type="InterPro" id="IPR050206">
    <property type="entry name" value="FtsK/SpoIIIE/SftA"/>
</dbReference>
<evidence type="ECO:0000256" key="16">
    <source>
        <dbReference type="SAM" id="Phobius"/>
    </source>
</evidence>
<dbReference type="InterPro" id="IPR002543">
    <property type="entry name" value="FtsK_dom"/>
</dbReference>
<dbReference type="PANTHER" id="PTHR22683:SF41">
    <property type="entry name" value="DNA TRANSLOCASE FTSK"/>
    <property type="match status" value="1"/>
</dbReference>
<feature type="compositionally biased region" description="Polar residues" evidence="15">
    <location>
        <begin position="710"/>
        <end position="719"/>
    </location>
</feature>
<dbReference type="GO" id="GO:0051301">
    <property type="term" value="P:cell division"/>
    <property type="evidence" value="ECO:0007669"/>
    <property type="project" value="UniProtKB-KW"/>
</dbReference>
<accession>A0A2M6R9G9</accession>
<dbReference type="InterPro" id="IPR036388">
    <property type="entry name" value="WH-like_DNA-bd_sf"/>
</dbReference>
<sequence length="760" mass="82012">MQWVQSEEGFLPRKKKIQAGRERWLNQFDWSIDPQTSKEIISLLSFALALVYILGVFGGAGRVGEQVIMLANTLFGIGSFLVPIAFIGIGLGFWRAREIHIKGPALIGFVLLFVFVPALFFSNGGSIGVAVSTFFSNLLGTLAAFLALAALMLACALLSTNISLKQFKVWLFGEQKEEETQEDAQVTKVSVFQNVRNKLASRQAAAPTNSVAVATHSPTPIARSIDGNWLFPPLDLLPLSSVKATPGNITKNVETIQKTLKDFGVNVAMGDVHIGPTVTQYTFKPSEGVKLTTITARANDLALALAAHPIRIEAPIPGKAAVGVEVPNKTAAIVTLREILESESYRGIRSNLKIALGRDVAGVAFSADLKKMPHLLIAGATGSGKSVAINSIIMALLYQNSPADLRIILIDPKRVEFTMYNGIPHLLTGVVTEVDKTINTLRWAVAEMERRYKVFASSHKRNVDEYNAEPSEGHMPYLVVIIDELADLMAQAANEAEAAIVRLAQMARATGIHLIVATQRPSVDVITGLIKANIPTRVAFAVASQVDSRTIIDQAGADKLLGNGDMLYLSSELGKPKRVQGVLIGEKEIKAVTDFLKKQATAHYEDTIQEYHPAGSGRQSADGVVDDDLYNDAKEVVVAAGKGSASLLQRRLRVGYARAARLLDLLEQEGIIGPPEGSKPRDVLMTPDMLSSHNPLTPVSGGMQAPSYFQPFNNTNNADAPSLRDTVASETPDDASEGTYVYNTDKGKVDEVPVEGDDDL</sequence>
<keyword evidence="6 14" id="KW-0547">Nucleotide-binding</keyword>
<proteinExistence type="inferred from homology"/>
<keyword evidence="10" id="KW-0238">DNA-binding</keyword>
<evidence type="ECO:0000256" key="14">
    <source>
        <dbReference type="PROSITE-ProRule" id="PRU00289"/>
    </source>
</evidence>
<dbReference type="Gene3D" id="3.40.50.300">
    <property type="entry name" value="P-loop containing nucleotide triphosphate hydrolases"/>
    <property type="match status" value="1"/>
</dbReference>
<keyword evidence="5 16" id="KW-0812">Transmembrane</keyword>
<dbReference type="InterPro" id="IPR025199">
    <property type="entry name" value="FtsK_4TM"/>
</dbReference>
<evidence type="ECO:0000256" key="3">
    <source>
        <dbReference type="ARBA" id="ARBA00022475"/>
    </source>
</evidence>
<evidence type="ECO:0000256" key="5">
    <source>
        <dbReference type="ARBA" id="ARBA00022692"/>
    </source>
</evidence>
<dbReference type="EMBL" id="PEZX01000011">
    <property type="protein sequence ID" value="PIS07195.1"/>
    <property type="molecule type" value="Genomic_DNA"/>
</dbReference>
<comment type="subunit">
    <text evidence="13">Homohexamer. Forms a ring that surrounds DNA.</text>
</comment>
<dbReference type="InterPro" id="IPR003593">
    <property type="entry name" value="AAA+_ATPase"/>
</dbReference>
<name>A0A2M6R9G9_9BACT</name>
<comment type="subcellular location">
    <subcellularLocation>
        <location evidence="1">Cell membrane</location>
        <topology evidence="1">Multi-pass membrane protein</topology>
    </subcellularLocation>
</comment>
<keyword evidence="9 16" id="KW-1133">Transmembrane helix</keyword>
<feature type="transmembrane region" description="Helical" evidence="16">
    <location>
        <begin position="67"/>
        <end position="93"/>
    </location>
</feature>
<dbReference type="GO" id="GO:0003677">
    <property type="term" value="F:DNA binding"/>
    <property type="evidence" value="ECO:0007669"/>
    <property type="project" value="UniProtKB-KW"/>
</dbReference>
<dbReference type="PROSITE" id="PS50901">
    <property type="entry name" value="FTSK"/>
    <property type="match status" value="1"/>
</dbReference>
<evidence type="ECO:0000313" key="18">
    <source>
        <dbReference type="EMBL" id="PIS07195.1"/>
    </source>
</evidence>
<dbReference type="SMART" id="SM00382">
    <property type="entry name" value="AAA"/>
    <property type="match status" value="1"/>
</dbReference>
<dbReference type="GO" id="GO:0005886">
    <property type="term" value="C:plasma membrane"/>
    <property type="evidence" value="ECO:0007669"/>
    <property type="project" value="UniProtKB-SubCell"/>
</dbReference>
<organism evidence="18 19">
    <name type="scientific">Candidatus Berkelbacteria bacterium CG10_big_fil_rev_8_21_14_0_10_43_14</name>
    <dbReference type="NCBI Taxonomy" id="1974515"/>
    <lineage>
        <taxon>Bacteria</taxon>
        <taxon>Candidatus Berkelbacteria</taxon>
    </lineage>
</organism>
<dbReference type="PANTHER" id="PTHR22683">
    <property type="entry name" value="SPORULATION PROTEIN RELATED"/>
    <property type="match status" value="1"/>
</dbReference>
<feature type="transmembrane region" description="Helical" evidence="16">
    <location>
        <begin position="105"/>
        <end position="122"/>
    </location>
</feature>
<dbReference type="Proteomes" id="UP000231162">
    <property type="component" value="Unassembled WGS sequence"/>
</dbReference>
<dbReference type="CDD" id="cd01127">
    <property type="entry name" value="TrwB_TraG_TraD_VirD4"/>
    <property type="match status" value="1"/>
</dbReference>
<comment type="similarity">
    <text evidence="2">Belongs to the FtsK/SpoIIIE/SftA family.</text>
</comment>
<keyword evidence="3" id="KW-1003">Cell membrane</keyword>
<feature type="transmembrane region" description="Helical" evidence="16">
    <location>
        <begin position="134"/>
        <end position="158"/>
    </location>
</feature>
<evidence type="ECO:0000256" key="11">
    <source>
        <dbReference type="ARBA" id="ARBA00023136"/>
    </source>
</evidence>
<evidence type="ECO:0000256" key="4">
    <source>
        <dbReference type="ARBA" id="ARBA00022618"/>
    </source>
</evidence>
<dbReference type="SUPFAM" id="SSF46785">
    <property type="entry name" value="Winged helix' DNA-binding domain"/>
    <property type="match status" value="1"/>
</dbReference>
<evidence type="ECO:0000256" key="7">
    <source>
        <dbReference type="ARBA" id="ARBA00022829"/>
    </source>
</evidence>
<evidence type="ECO:0000256" key="2">
    <source>
        <dbReference type="ARBA" id="ARBA00006474"/>
    </source>
</evidence>
<evidence type="ECO:0000256" key="10">
    <source>
        <dbReference type="ARBA" id="ARBA00023125"/>
    </source>
</evidence>
<feature type="transmembrane region" description="Helical" evidence="16">
    <location>
        <begin position="40"/>
        <end position="61"/>
    </location>
</feature>
<evidence type="ECO:0000256" key="13">
    <source>
        <dbReference type="ARBA" id="ARBA00025923"/>
    </source>
</evidence>
<feature type="binding site" evidence="14">
    <location>
        <begin position="379"/>
        <end position="386"/>
    </location>
    <ligand>
        <name>ATP</name>
        <dbReference type="ChEBI" id="CHEBI:30616"/>
    </ligand>
</feature>
<dbReference type="Gene3D" id="1.10.10.10">
    <property type="entry name" value="Winged helix-like DNA-binding domain superfamily/Winged helix DNA-binding domain"/>
    <property type="match status" value="1"/>
</dbReference>
<dbReference type="Pfam" id="PF17854">
    <property type="entry name" value="FtsK_alpha"/>
    <property type="match status" value="1"/>
</dbReference>
<keyword evidence="4 18" id="KW-0132">Cell division</keyword>
<evidence type="ECO:0000256" key="15">
    <source>
        <dbReference type="SAM" id="MobiDB-lite"/>
    </source>
</evidence>
<dbReference type="InterPro" id="IPR036390">
    <property type="entry name" value="WH_DNA-bd_sf"/>
</dbReference>
<feature type="domain" description="FtsK" evidence="17">
    <location>
        <begin position="360"/>
        <end position="549"/>
    </location>
</feature>
<dbReference type="Pfam" id="PF13491">
    <property type="entry name" value="FtsK_4TM"/>
    <property type="match status" value="1"/>
</dbReference>
<keyword evidence="8 14" id="KW-0067">ATP-binding</keyword>
<evidence type="ECO:0000256" key="12">
    <source>
        <dbReference type="ARBA" id="ARBA00023306"/>
    </source>
</evidence>
<evidence type="ECO:0000256" key="8">
    <source>
        <dbReference type="ARBA" id="ARBA00022840"/>
    </source>
</evidence>
<dbReference type="GO" id="GO:0005524">
    <property type="term" value="F:ATP binding"/>
    <property type="evidence" value="ECO:0007669"/>
    <property type="project" value="UniProtKB-UniRule"/>
</dbReference>
<evidence type="ECO:0000256" key="9">
    <source>
        <dbReference type="ARBA" id="ARBA00022989"/>
    </source>
</evidence>
<evidence type="ECO:0000256" key="1">
    <source>
        <dbReference type="ARBA" id="ARBA00004651"/>
    </source>
</evidence>
<dbReference type="InterPro" id="IPR041027">
    <property type="entry name" value="FtsK_alpha"/>
</dbReference>
<reference evidence="19" key="1">
    <citation type="submission" date="2017-09" db="EMBL/GenBank/DDBJ databases">
        <title>Depth-based differentiation of microbial function through sediment-hosted aquifers and enrichment of novel symbionts in the deep terrestrial subsurface.</title>
        <authorList>
            <person name="Probst A.J."/>
            <person name="Ladd B."/>
            <person name="Jarett J.K."/>
            <person name="Geller-Mcgrath D.E."/>
            <person name="Sieber C.M.K."/>
            <person name="Emerson J.B."/>
            <person name="Anantharaman K."/>
            <person name="Thomas B.C."/>
            <person name="Malmstrom R."/>
            <person name="Stieglmeier M."/>
            <person name="Klingl A."/>
            <person name="Woyke T."/>
            <person name="Ryan C.M."/>
            <person name="Banfield J.F."/>
        </authorList>
    </citation>
    <scope>NUCLEOTIDE SEQUENCE [LARGE SCALE GENOMIC DNA]</scope>
</reference>
<evidence type="ECO:0000259" key="17">
    <source>
        <dbReference type="PROSITE" id="PS50901"/>
    </source>
</evidence>
<dbReference type="InterPro" id="IPR027417">
    <property type="entry name" value="P-loop_NTPase"/>
</dbReference>
<evidence type="ECO:0000256" key="6">
    <source>
        <dbReference type="ARBA" id="ARBA00022741"/>
    </source>
</evidence>
<comment type="caution">
    <text evidence="18">The sequence shown here is derived from an EMBL/GenBank/DDBJ whole genome shotgun (WGS) entry which is preliminary data.</text>
</comment>
<dbReference type="GO" id="GO:0007059">
    <property type="term" value="P:chromosome segregation"/>
    <property type="evidence" value="ECO:0007669"/>
    <property type="project" value="UniProtKB-KW"/>
</dbReference>
<evidence type="ECO:0000313" key="19">
    <source>
        <dbReference type="Proteomes" id="UP000231162"/>
    </source>
</evidence>
<dbReference type="Pfam" id="PF09397">
    <property type="entry name" value="FtsK_gamma"/>
    <property type="match status" value="1"/>
</dbReference>
<keyword evidence="11 16" id="KW-0472">Membrane</keyword>
<feature type="region of interest" description="Disordered" evidence="15">
    <location>
        <begin position="709"/>
        <end position="760"/>
    </location>
</feature>
<protein>
    <submittedName>
        <fullName evidence="18">Cell division protein FtsK</fullName>
    </submittedName>
</protein>
<dbReference type="Gene3D" id="3.30.980.40">
    <property type="match status" value="1"/>
</dbReference>
<dbReference type="SUPFAM" id="SSF52540">
    <property type="entry name" value="P-loop containing nucleoside triphosphate hydrolases"/>
    <property type="match status" value="1"/>
</dbReference>